<evidence type="ECO:0000256" key="1">
    <source>
        <dbReference type="SAM" id="Phobius"/>
    </source>
</evidence>
<keyword evidence="1" id="KW-0812">Transmembrane</keyword>
<keyword evidence="1" id="KW-1133">Transmembrane helix</keyword>
<reference evidence="2 3" key="1">
    <citation type="submission" date="2019-03" db="EMBL/GenBank/DDBJ databases">
        <title>Genomic analyses of the natural microbiome of Caenorhabditis elegans.</title>
        <authorList>
            <person name="Samuel B."/>
        </authorList>
    </citation>
    <scope>NUCLEOTIDE SEQUENCE [LARGE SCALE GENOMIC DNA]</scope>
    <source>
        <strain evidence="2 3">JUb65</strain>
    </source>
</reference>
<sequence>MAKFFNSPHPVAEMGLGAVFVIMGVVVGPVVAAPEDRVNQGPLNMIPTPVLVGVLVVCGVVVFAQGLGTWIQRKRGR</sequence>
<feature type="transmembrane region" description="Helical" evidence="1">
    <location>
        <begin position="48"/>
        <end position="71"/>
    </location>
</feature>
<accession>A0A4R6DAI8</accession>
<protein>
    <submittedName>
        <fullName evidence="2">Uncharacterized protein</fullName>
    </submittedName>
</protein>
<dbReference type="AlphaFoldDB" id="A0A4R6DAI8"/>
<organism evidence="2 3">
    <name type="scientific">Curtobacterium flaccumfaciens</name>
    <dbReference type="NCBI Taxonomy" id="2035"/>
    <lineage>
        <taxon>Bacteria</taxon>
        <taxon>Bacillati</taxon>
        <taxon>Actinomycetota</taxon>
        <taxon>Actinomycetes</taxon>
        <taxon>Micrococcales</taxon>
        <taxon>Microbacteriaceae</taxon>
        <taxon>Curtobacterium</taxon>
    </lineage>
</organism>
<comment type="caution">
    <text evidence="2">The sequence shown here is derived from an EMBL/GenBank/DDBJ whole genome shotgun (WGS) entry which is preliminary data.</text>
</comment>
<dbReference type="RefSeq" id="WP_133521303.1">
    <property type="nucleotide sequence ID" value="NZ_SNVW01000020.1"/>
</dbReference>
<dbReference type="EMBL" id="SNVW01000020">
    <property type="protein sequence ID" value="TDN41447.1"/>
    <property type="molecule type" value="Genomic_DNA"/>
</dbReference>
<name>A0A4R6DAI8_9MICO</name>
<dbReference type="Proteomes" id="UP000295764">
    <property type="component" value="Unassembled WGS sequence"/>
</dbReference>
<gene>
    <name evidence="2" type="ORF">EDF64_12022</name>
</gene>
<proteinExistence type="predicted"/>
<keyword evidence="1" id="KW-0472">Membrane</keyword>
<evidence type="ECO:0000313" key="2">
    <source>
        <dbReference type="EMBL" id="TDN41447.1"/>
    </source>
</evidence>
<evidence type="ECO:0000313" key="3">
    <source>
        <dbReference type="Proteomes" id="UP000295764"/>
    </source>
</evidence>